<accession>A0A6J4L3P5</accession>
<feature type="region of interest" description="Disordered" evidence="1">
    <location>
        <begin position="104"/>
        <end position="123"/>
    </location>
</feature>
<feature type="compositionally biased region" description="Basic residues" evidence="1">
    <location>
        <begin position="179"/>
        <end position="193"/>
    </location>
</feature>
<evidence type="ECO:0000313" key="2">
    <source>
        <dbReference type="EMBL" id="CAA9322050.1"/>
    </source>
</evidence>
<organism evidence="2">
    <name type="scientific">uncultured Gemmatimonadota bacterium</name>
    <dbReference type="NCBI Taxonomy" id="203437"/>
    <lineage>
        <taxon>Bacteria</taxon>
        <taxon>Pseudomonadati</taxon>
        <taxon>Gemmatimonadota</taxon>
        <taxon>environmental samples</taxon>
    </lineage>
</organism>
<feature type="region of interest" description="Disordered" evidence="1">
    <location>
        <begin position="1"/>
        <end position="92"/>
    </location>
</feature>
<feature type="compositionally biased region" description="Basic and acidic residues" evidence="1">
    <location>
        <begin position="257"/>
        <end position="267"/>
    </location>
</feature>
<name>A0A6J4L3P5_9BACT</name>
<feature type="compositionally biased region" description="Basic residues" evidence="1">
    <location>
        <begin position="30"/>
        <end position="49"/>
    </location>
</feature>
<proteinExistence type="predicted"/>
<feature type="non-terminal residue" evidence="2">
    <location>
        <position position="1"/>
    </location>
</feature>
<feature type="compositionally biased region" description="Basic residues" evidence="1">
    <location>
        <begin position="268"/>
        <end position="278"/>
    </location>
</feature>
<evidence type="ECO:0000256" key="1">
    <source>
        <dbReference type="SAM" id="MobiDB-lite"/>
    </source>
</evidence>
<keyword evidence="2" id="KW-0808">Transferase</keyword>
<dbReference type="EC" id="2.3.1.179" evidence="2"/>
<keyword evidence="2" id="KW-0012">Acyltransferase</keyword>
<dbReference type="GO" id="GO:0004315">
    <property type="term" value="F:3-oxoacyl-[acyl-carrier-protein] synthase activity"/>
    <property type="evidence" value="ECO:0007669"/>
    <property type="project" value="UniProtKB-EC"/>
</dbReference>
<feature type="compositionally biased region" description="Basic and acidic residues" evidence="1">
    <location>
        <begin position="194"/>
        <end position="208"/>
    </location>
</feature>
<feature type="compositionally biased region" description="Gly residues" evidence="1">
    <location>
        <begin position="234"/>
        <end position="245"/>
    </location>
</feature>
<feature type="compositionally biased region" description="Basic and acidic residues" evidence="1">
    <location>
        <begin position="329"/>
        <end position="342"/>
    </location>
</feature>
<dbReference type="EMBL" id="CADCTW010000095">
    <property type="protein sequence ID" value="CAA9322050.1"/>
    <property type="molecule type" value="Genomic_DNA"/>
</dbReference>
<protein>
    <submittedName>
        <fullName evidence="2">3-oxoacyl-[acyl-carrier-protein] synthase, KASII</fullName>
        <ecNumber evidence="2">2.3.1.179</ecNumber>
    </submittedName>
</protein>
<gene>
    <name evidence="2" type="ORF">AVDCRST_MAG68-1983</name>
</gene>
<sequence>ESPSRDHRGGARHARGAGPPGELGRSARGAQRRRPDHPIRRVQPRRALRLRGEGLRRHAVHRPQRGQAHRPLLPVRHRRRGAGDAPGGAGRVARGDRLRALRRGDRQRHRGHPHLRGAALQAHRAWPRPRVALLRAHVHLGHRGRAGVHPLRREGRQLLHRLRLRLQRPRARERLPQHQVRRERRDDRRRHRGDRVGPDGGRLRRDEGALGAQRFARDGEPPLRRHARRVRAGRGCGDGGDGGAGARPCPRRHHTGRDRGLRADGGRLPHHRPLRGGRGRGAGDEAGAQGGRRRPVRRGLRQRARHLDAGQRQERIGRHPHAAGPARAGGDRRLHQEHDGPHAWRGGCHRGRDLRAGVPRGEDPAHHQLHHSRPRLRPELWHGRGYGAAGAAGAEQLVRLRRAQRLPGGAAVRSL</sequence>
<feature type="compositionally biased region" description="Basic residues" evidence="1">
    <location>
        <begin position="57"/>
        <end position="68"/>
    </location>
</feature>
<reference evidence="2" key="1">
    <citation type="submission" date="2020-02" db="EMBL/GenBank/DDBJ databases">
        <authorList>
            <person name="Meier V. D."/>
        </authorList>
    </citation>
    <scope>NUCLEOTIDE SEQUENCE</scope>
    <source>
        <strain evidence="2">AVDCRST_MAG68</strain>
    </source>
</reference>
<feature type="compositionally biased region" description="Basic and acidic residues" evidence="1">
    <location>
        <begin position="305"/>
        <end position="317"/>
    </location>
</feature>
<feature type="compositionally biased region" description="Basic residues" evidence="1">
    <location>
        <begin position="291"/>
        <end position="304"/>
    </location>
</feature>
<feature type="region of interest" description="Disordered" evidence="1">
    <location>
        <begin position="169"/>
        <end position="350"/>
    </location>
</feature>
<feature type="non-terminal residue" evidence="2">
    <location>
        <position position="415"/>
    </location>
</feature>
<dbReference type="AlphaFoldDB" id="A0A6J4L3P5"/>
<feature type="compositionally biased region" description="Basic residues" evidence="1">
    <location>
        <begin position="105"/>
        <end position="115"/>
    </location>
</feature>